<dbReference type="Gene3D" id="3.80.10.10">
    <property type="entry name" value="Ribonuclease Inhibitor"/>
    <property type="match status" value="1"/>
</dbReference>
<name>A0ABR2ZH94_9AGAR</name>
<dbReference type="EMBL" id="JBBXMP010000167">
    <property type="protein sequence ID" value="KAL0060622.1"/>
    <property type="molecule type" value="Genomic_DNA"/>
</dbReference>
<evidence type="ECO:0000313" key="1">
    <source>
        <dbReference type="EMBL" id="KAL0060622.1"/>
    </source>
</evidence>
<sequence>MRRVPHELWEEIFSICVAEQRFQAESDSKKMEETKVDVEWRTMFVTPFRLAGVCLRWRTIVTSTPALWSSVFYNLDWADREPALSLYLERSGERDLDIFLCDVQRSDLSRQSHSVQEERVDRSGALAFQMLLDRMPRIQGFLVVSPALHLPFPDTQPFNCSFERLRSFNVRAHPEYPSWFFEAVSQAPFLEQLVVPNDMFRENPFNRGIAMNPMVKYLELSDVEGECLNAIMNLQHLESLKIETLRSCRPIEAARSTLRRLTIDNGDREVLEILQSVEMPHLQSLHVPWLSDDPSPDHTLLVLSKFSSVQHFSLLEGSEYFRTGRLVNFLRHLPNLVTFRFGAGYEDPADIEDASATLCTFLSYLVNTPHRLETLSLSLLDVSITNETCTALIRLVEAWTQKRTIPSLKYIYLLAAEFPKRGWKKLASQLQASEGQGFEWVVGNKVLYSEMFQEDREHGTITIQAAGYTSQAHFDMYRMSDSRPQIHTISLVLS</sequence>
<accession>A0ABR2ZH94</accession>
<dbReference type="SUPFAM" id="SSF52047">
    <property type="entry name" value="RNI-like"/>
    <property type="match status" value="1"/>
</dbReference>
<gene>
    <name evidence="1" type="ORF">AAF712_012565</name>
</gene>
<dbReference type="Proteomes" id="UP001437256">
    <property type="component" value="Unassembled WGS sequence"/>
</dbReference>
<organism evidence="1 2">
    <name type="scientific">Marasmius tenuissimus</name>
    <dbReference type="NCBI Taxonomy" id="585030"/>
    <lineage>
        <taxon>Eukaryota</taxon>
        <taxon>Fungi</taxon>
        <taxon>Dikarya</taxon>
        <taxon>Basidiomycota</taxon>
        <taxon>Agaricomycotina</taxon>
        <taxon>Agaricomycetes</taxon>
        <taxon>Agaricomycetidae</taxon>
        <taxon>Agaricales</taxon>
        <taxon>Marasmiineae</taxon>
        <taxon>Marasmiaceae</taxon>
        <taxon>Marasmius</taxon>
    </lineage>
</organism>
<evidence type="ECO:0008006" key="3">
    <source>
        <dbReference type="Google" id="ProtNLM"/>
    </source>
</evidence>
<reference evidence="1 2" key="1">
    <citation type="submission" date="2024-05" db="EMBL/GenBank/DDBJ databases">
        <title>A draft genome resource for the thread blight pathogen Marasmius tenuissimus strain MS-2.</title>
        <authorList>
            <person name="Yulfo-Soto G.E."/>
            <person name="Baruah I.K."/>
            <person name="Amoako-Attah I."/>
            <person name="Bukari Y."/>
            <person name="Meinhardt L.W."/>
            <person name="Bailey B.A."/>
            <person name="Cohen S.P."/>
        </authorList>
    </citation>
    <scope>NUCLEOTIDE SEQUENCE [LARGE SCALE GENOMIC DNA]</scope>
    <source>
        <strain evidence="1 2">MS-2</strain>
    </source>
</reference>
<protein>
    <recommendedName>
        <fullName evidence="3">F-box domain-containing protein</fullName>
    </recommendedName>
</protein>
<comment type="caution">
    <text evidence="1">The sequence shown here is derived from an EMBL/GenBank/DDBJ whole genome shotgun (WGS) entry which is preliminary data.</text>
</comment>
<proteinExistence type="predicted"/>
<evidence type="ECO:0000313" key="2">
    <source>
        <dbReference type="Proteomes" id="UP001437256"/>
    </source>
</evidence>
<dbReference type="InterPro" id="IPR032675">
    <property type="entry name" value="LRR_dom_sf"/>
</dbReference>
<keyword evidence="2" id="KW-1185">Reference proteome</keyword>